<feature type="transmembrane region" description="Helical" evidence="9">
    <location>
        <begin position="448"/>
        <end position="467"/>
    </location>
</feature>
<organism evidence="11">
    <name type="scientific">Streptomyces qinglanensis</name>
    <dbReference type="NCBI Taxonomy" id="943816"/>
    <lineage>
        <taxon>Bacteria</taxon>
        <taxon>Bacillati</taxon>
        <taxon>Actinomycetota</taxon>
        <taxon>Actinomycetes</taxon>
        <taxon>Kitasatosporales</taxon>
        <taxon>Streptomycetaceae</taxon>
        <taxon>Streptomyces</taxon>
    </lineage>
</organism>
<keyword evidence="6 9" id="KW-0472">Membrane</keyword>
<evidence type="ECO:0000256" key="4">
    <source>
        <dbReference type="ARBA" id="ARBA00022692"/>
    </source>
</evidence>
<evidence type="ECO:0000313" key="13">
    <source>
        <dbReference type="Proteomes" id="UP000182841"/>
    </source>
</evidence>
<keyword evidence="4 9" id="KW-0812">Transmembrane</keyword>
<feature type="transmembrane region" description="Helical" evidence="9">
    <location>
        <begin position="95"/>
        <end position="121"/>
    </location>
</feature>
<feature type="transmembrane region" description="Helical" evidence="9">
    <location>
        <begin position="28"/>
        <end position="51"/>
    </location>
</feature>
<dbReference type="RefSeq" id="WP_074999508.1">
    <property type="nucleotide sequence ID" value="NZ_FOGO01000003.1"/>
</dbReference>
<feature type="region of interest" description="Disordered" evidence="8">
    <location>
        <begin position="473"/>
        <end position="493"/>
    </location>
</feature>
<dbReference type="InterPro" id="IPR005829">
    <property type="entry name" value="Sugar_transporter_CS"/>
</dbReference>
<evidence type="ECO:0000259" key="10">
    <source>
        <dbReference type="PROSITE" id="PS50850"/>
    </source>
</evidence>
<evidence type="ECO:0000256" key="6">
    <source>
        <dbReference type="ARBA" id="ARBA00023136"/>
    </source>
</evidence>
<evidence type="ECO:0000313" key="11">
    <source>
        <dbReference type="EMBL" id="AIN46706.1"/>
    </source>
</evidence>
<feature type="transmembrane region" description="Helical" evidence="9">
    <location>
        <begin position="423"/>
        <end position="442"/>
    </location>
</feature>
<dbReference type="AlphaFoldDB" id="A0A0F6NRJ7"/>
<feature type="transmembrane region" description="Helical" evidence="9">
    <location>
        <begin position="348"/>
        <end position="367"/>
    </location>
</feature>
<dbReference type="Gene3D" id="1.20.1720.10">
    <property type="entry name" value="Multidrug resistance protein D"/>
    <property type="match status" value="1"/>
</dbReference>
<sequence>MGQRETRAAGGPVEGAEPAGVLTSRQTALLWLACAAQFMVVLDVSVVNVALPSIRTALGFDAAGLQWVVGSYALVFAGFLLLGGRLADLFGRRRVFLWGLVLFSAASLVGGLAVAPGLLIAMRAVQGLGAAVLAPATLTVLTTTFAEGARRTKALAIWTAVSSAGGAAGNLIGGVLTDTLSWRWILLINVPIGAAAVLAAVRLLPADTERSGSGRLDIPGAVLATLGVTALVYGVNQAGKHSWGDPTTLAGLGLGAAALTAFVCAEARFAAAPLMPPRLVRLRPIWAGNVTMLLAGGCFIPMWYFLSLYMQDVLGYGALATGVGFLPHTLVGIAAARLAPVAMRRTGARALIVLSALLAAVGFLWQSRIGEHSGYWGGLLGPAIVMSAGMGLLITPITTTVTSGVDERDAGAASGLMNTTRQLGGVVGLAALVTLATAHTGTDLAYRSVFAASAAVCGAVALMACALPAAHAPEPEPVGPSAAPDEPADEPAR</sequence>
<evidence type="ECO:0000256" key="1">
    <source>
        <dbReference type="ARBA" id="ARBA00004651"/>
    </source>
</evidence>
<reference evidence="12" key="4">
    <citation type="submission" date="2016-10" db="EMBL/GenBank/DDBJ databases">
        <authorList>
            <person name="de Groot N.N."/>
        </authorList>
    </citation>
    <scope>NUCLEOTIDE SEQUENCE [LARGE SCALE GENOMIC DNA]</scope>
    <source>
        <strain evidence="12">CGMCC 4.6825</strain>
    </source>
</reference>
<dbReference type="GO" id="GO:0022857">
    <property type="term" value="F:transmembrane transporter activity"/>
    <property type="evidence" value="ECO:0007669"/>
    <property type="project" value="InterPro"/>
</dbReference>
<evidence type="ECO:0000313" key="12">
    <source>
        <dbReference type="EMBL" id="SER66364.1"/>
    </source>
</evidence>
<keyword evidence="3" id="KW-1003">Cell membrane</keyword>
<dbReference type="Gene3D" id="1.20.1250.20">
    <property type="entry name" value="MFS general substrate transporter like domains"/>
    <property type="match status" value="1"/>
</dbReference>
<dbReference type="Pfam" id="PF07690">
    <property type="entry name" value="MFS_1"/>
    <property type="match status" value="1"/>
</dbReference>
<proteinExistence type="predicted"/>
<reference evidence="11" key="1">
    <citation type="submission" date="2014-06" db="EMBL/GenBank/DDBJ databases">
        <authorList>
            <person name="Xu D."/>
            <person name="Ma M."/>
            <person name="Liu Y."/>
            <person name="Zhou T."/>
            <person name="Deng Z."/>
            <person name="Hong K."/>
        </authorList>
    </citation>
    <scope>NUCLEOTIDE SEQUENCE</scope>
    <source>
        <strain evidence="11">172205</strain>
    </source>
</reference>
<evidence type="ECO:0000256" key="9">
    <source>
        <dbReference type="SAM" id="Phobius"/>
    </source>
</evidence>
<evidence type="ECO:0000256" key="5">
    <source>
        <dbReference type="ARBA" id="ARBA00022989"/>
    </source>
</evidence>
<dbReference type="PANTHER" id="PTHR42718:SF46">
    <property type="entry name" value="BLR6921 PROTEIN"/>
    <property type="match status" value="1"/>
</dbReference>
<dbReference type="InterPro" id="IPR020846">
    <property type="entry name" value="MFS_dom"/>
</dbReference>
<dbReference type="PROSITE" id="PS00216">
    <property type="entry name" value="SUGAR_TRANSPORT_1"/>
    <property type="match status" value="1"/>
</dbReference>
<feature type="transmembrane region" description="Helical" evidence="9">
    <location>
        <begin position="216"/>
        <end position="235"/>
    </location>
</feature>
<dbReference type="NCBIfam" id="TIGR00711">
    <property type="entry name" value="efflux_EmrB"/>
    <property type="match status" value="1"/>
</dbReference>
<reference evidence="11" key="2">
    <citation type="journal article" date="2015" name="Appl. Microbiol. Biotechnol.">
        <title>Genotype-driven isolation of enterocin with novel bioactivities from mangrove-derived Streptomyces qinglanensis 172205.</title>
        <authorList>
            <person name="Xu D.B."/>
            <person name="Ma M."/>
            <person name="Deng Z.X."/>
            <person name="Hong K."/>
        </authorList>
    </citation>
    <scope>NUCLEOTIDE SEQUENCE</scope>
    <source>
        <strain evidence="11">172205</strain>
    </source>
</reference>
<keyword evidence="7" id="KW-0046">Antibiotic resistance</keyword>
<evidence type="ECO:0000256" key="7">
    <source>
        <dbReference type="ARBA" id="ARBA00023251"/>
    </source>
</evidence>
<keyword evidence="5 9" id="KW-1133">Transmembrane helix</keyword>
<gene>
    <name evidence="11" type="primary">encT</name>
    <name evidence="12" type="ORF">SAMN05421870_103245</name>
</gene>
<keyword evidence="13" id="KW-1185">Reference proteome</keyword>
<feature type="transmembrane region" description="Helical" evidence="9">
    <location>
        <begin position="247"/>
        <end position="265"/>
    </location>
</feature>
<dbReference type="GO" id="GO:0046677">
    <property type="term" value="P:response to antibiotic"/>
    <property type="evidence" value="ECO:0007669"/>
    <property type="project" value="UniProtKB-KW"/>
</dbReference>
<name>A0A0F6NRJ7_9ACTN</name>
<dbReference type="InterPro" id="IPR011701">
    <property type="entry name" value="MFS"/>
</dbReference>
<feature type="transmembrane region" description="Helical" evidence="9">
    <location>
        <begin position="63"/>
        <end position="83"/>
    </location>
</feature>
<dbReference type="Proteomes" id="UP000182841">
    <property type="component" value="Unassembled WGS sequence"/>
</dbReference>
<reference evidence="13" key="3">
    <citation type="submission" date="2016-10" db="EMBL/GenBank/DDBJ databases">
        <authorList>
            <person name="Varghese N."/>
            <person name="Submissions S."/>
        </authorList>
    </citation>
    <scope>NUCLEOTIDE SEQUENCE [LARGE SCALE GENOMIC DNA]</scope>
    <source>
        <strain evidence="13">CGMCC 4.6825</strain>
    </source>
</reference>
<feature type="transmembrane region" description="Helical" evidence="9">
    <location>
        <begin position="313"/>
        <end position="336"/>
    </location>
</feature>
<protein>
    <submittedName>
        <fullName evidence="12">Drug resistance transporter, EmrB/QacA subfamily</fullName>
    </submittedName>
    <submittedName>
        <fullName evidence="11">Putative efflux protein EncT</fullName>
    </submittedName>
</protein>
<dbReference type="OrthoDB" id="4325372at2"/>
<dbReference type="CDD" id="cd17321">
    <property type="entry name" value="MFS_MMR_MDR_like"/>
    <property type="match status" value="1"/>
</dbReference>
<evidence type="ECO:0000256" key="3">
    <source>
        <dbReference type="ARBA" id="ARBA00022475"/>
    </source>
</evidence>
<feature type="transmembrane region" description="Helical" evidence="9">
    <location>
        <begin position="379"/>
        <end position="402"/>
    </location>
</feature>
<dbReference type="SUPFAM" id="SSF103473">
    <property type="entry name" value="MFS general substrate transporter"/>
    <property type="match status" value="1"/>
</dbReference>
<comment type="subcellular location">
    <subcellularLocation>
        <location evidence="1">Cell membrane</location>
        <topology evidence="1">Multi-pass membrane protein</topology>
    </subcellularLocation>
</comment>
<keyword evidence="2" id="KW-0813">Transport</keyword>
<feature type="domain" description="Major facilitator superfamily (MFS) profile" evidence="10">
    <location>
        <begin position="29"/>
        <end position="476"/>
    </location>
</feature>
<accession>A0A0F6NRJ7</accession>
<feature type="transmembrane region" description="Helical" evidence="9">
    <location>
        <begin position="182"/>
        <end position="204"/>
    </location>
</feature>
<dbReference type="PANTHER" id="PTHR42718">
    <property type="entry name" value="MAJOR FACILITATOR SUPERFAMILY MULTIDRUG TRANSPORTER MFSC"/>
    <property type="match status" value="1"/>
</dbReference>
<dbReference type="EMBL" id="KM000069">
    <property type="protein sequence ID" value="AIN46706.1"/>
    <property type="molecule type" value="Genomic_DNA"/>
</dbReference>
<feature type="transmembrane region" description="Helical" evidence="9">
    <location>
        <begin position="155"/>
        <end position="176"/>
    </location>
</feature>
<evidence type="ECO:0000256" key="2">
    <source>
        <dbReference type="ARBA" id="ARBA00022448"/>
    </source>
</evidence>
<dbReference type="EMBL" id="FOGO01000003">
    <property type="protein sequence ID" value="SER66364.1"/>
    <property type="molecule type" value="Genomic_DNA"/>
</dbReference>
<feature type="transmembrane region" description="Helical" evidence="9">
    <location>
        <begin position="286"/>
        <end position="307"/>
    </location>
</feature>
<dbReference type="PROSITE" id="PS50850">
    <property type="entry name" value="MFS"/>
    <property type="match status" value="1"/>
</dbReference>
<evidence type="ECO:0000256" key="8">
    <source>
        <dbReference type="SAM" id="MobiDB-lite"/>
    </source>
</evidence>
<dbReference type="InterPro" id="IPR036259">
    <property type="entry name" value="MFS_trans_sf"/>
</dbReference>
<dbReference type="GO" id="GO:0005886">
    <property type="term" value="C:plasma membrane"/>
    <property type="evidence" value="ECO:0007669"/>
    <property type="project" value="UniProtKB-SubCell"/>
</dbReference>
<dbReference type="InterPro" id="IPR004638">
    <property type="entry name" value="EmrB-like"/>
</dbReference>